<evidence type="ECO:0000256" key="1">
    <source>
        <dbReference type="SAM" id="Coils"/>
    </source>
</evidence>
<dbReference type="Pfam" id="PF12770">
    <property type="entry name" value="CHAT"/>
    <property type="match status" value="1"/>
</dbReference>
<evidence type="ECO:0000313" key="4">
    <source>
        <dbReference type="Proteomes" id="UP000037696"/>
    </source>
</evidence>
<dbReference type="PANTHER" id="PTHR19959:SF119">
    <property type="entry name" value="FUNGAL LIPASE-LIKE DOMAIN-CONTAINING PROTEIN"/>
    <property type="match status" value="1"/>
</dbReference>
<comment type="caution">
    <text evidence="3">The sequence shown here is derived from an EMBL/GenBank/DDBJ whole genome shotgun (WGS) entry which is preliminary data.</text>
</comment>
<accession>A0A0M8P755</accession>
<dbReference type="SUPFAM" id="SSF81901">
    <property type="entry name" value="HCP-like"/>
    <property type="match status" value="1"/>
</dbReference>
<reference evidence="3 4" key="1">
    <citation type="submission" date="2015-08" db="EMBL/GenBank/DDBJ databases">
        <title>Genome sequencing of Penicillium nordicum.</title>
        <authorList>
            <person name="Nguyen H.D."/>
            <person name="Seifert K.A."/>
        </authorList>
    </citation>
    <scope>NUCLEOTIDE SEQUENCE [LARGE SCALE GENOMIC DNA]</scope>
    <source>
        <strain evidence="3 4">DAOMC 185683</strain>
    </source>
</reference>
<dbReference type="EMBL" id="LHQQ01000100">
    <property type="protein sequence ID" value="KOS42694.1"/>
    <property type="molecule type" value="Genomic_DNA"/>
</dbReference>
<feature type="domain" description="CHAT" evidence="2">
    <location>
        <begin position="1012"/>
        <end position="1340"/>
    </location>
</feature>
<dbReference type="InterPro" id="IPR024983">
    <property type="entry name" value="CHAT_dom"/>
</dbReference>
<organism evidence="3 4">
    <name type="scientific">Penicillium nordicum</name>
    <dbReference type="NCBI Taxonomy" id="229535"/>
    <lineage>
        <taxon>Eukaryota</taxon>
        <taxon>Fungi</taxon>
        <taxon>Dikarya</taxon>
        <taxon>Ascomycota</taxon>
        <taxon>Pezizomycotina</taxon>
        <taxon>Eurotiomycetes</taxon>
        <taxon>Eurotiomycetidae</taxon>
        <taxon>Eurotiales</taxon>
        <taxon>Aspergillaceae</taxon>
        <taxon>Penicillium</taxon>
    </lineage>
</organism>
<dbReference type="Pfam" id="PF13374">
    <property type="entry name" value="TPR_10"/>
    <property type="match status" value="2"/>
</dbReference>
<sequence length="1342" mass="151683">MEQKAMYTLRRQLQGSDTVQPAYSWRPGGRPRKVYKPWNLVLRESCYPNLYYLTHPQLDLWNLNYPLAGMDHHDLQLVIQQHQEALEATPKDHPEWADRLHDLANSIHEKYLITGAELDLDLAIQKFQETLEATPKDHRKRASRLQNLGIGYCDRYERSGAEKLADLELAIQRLQEGVEATPHNDPQRADRLQNLGVAYFKKSERTGTEADLDLAMEQFLRALEATPEDDPKWASRLECLGGGYHERHQQAEDDDDLELTNLIQKEQDKLDAMSDSHPNWSDQLQTLGNRYHGRYLRSGVYTDIEVAIQKYEEALEATPRNHPDHGWANRLHTLGGGYHNRYLQTGAKTDLELAIQRYQGALEVTPKNHPEQASRHHGLGKGYLEKYLSTGAESDIVSAIDQLQKSLEATPKKHPERGSRLGDLGTAYRERYQKTGAETDLELAIQNYQDALQATPKDHPDWHRRLHNLGNNYLDSYIRRGAEIDLELAIQNYQDALNATPKGHPDKRHELQSLGSGYLERYQRTGHGKDLELAIKNWLEVLEVTPSNHSERAGQLQNLGSAYRERYRRTGSKMDLELAIQQNQAAVNATPKDHPDRAGRLQNHGNGYHDRYLRNGAEIDLDLAIQQYQGALEATPKDHPGRAVCLQNLGTVYRERYLRTKAKADLELAIQQYQEALKSTPKDHPERASQLQYLGRGYHDRYLAMEIEKDLVGIETDLELAIQQYQEALEATPKNHPERAGLLQDLGRGYGDRYRRTESKTDLELSIQHFTTALHHPSSIASVRIDYITNLIELQLEAEDWPSAYETAFTAMSLISQLTPRFLDISDKQHLLIQVSGLASDAAAIALMVGKTPYEALRLLELGRGVIIGSINEMRLDISDLLQQHSQLAEEFIQLRNQLNAPTRLVDQTDMSIAIGHHVNQRHDANEKLENTIQTIRRLPGFQRFLMAPSEEEIKAAAGSGPIVIINISIHRCDALIVDKNELKALPLPGLEHSDVQARAADLRNLGAPDVRLLEWLWDMIAKPILDALGLTQAPGEHLPRIWWIPTGPLAQFPIHAAGYHFHGLNTVIDRVISSYSSSISALFRIRHRHATPVMEKALGKAVLVGMGKTPGLKDLSFVPLEMERVEHLCGSLKLKVSKPQPYREDILSALNDCDLFHFAGHGESDPTDPSQSSLVLHREPLVVADLFETNLLDRRPFLAYLSACGTGQVKNDVLIDEALHLIAAYQIAGFRHVVGTLWEVNDRSCVEAATTLYKCLHEKSMSDESVSEGLHRASMKLRELWISGSITRAANRKALLQDTSRNASTMTEQGISCENGTGDLRTAELYEDMPLNWVPYVHFGI</sequence>
<feature type="coiled-coil region" evidence="1">
    <location>
        <begin position="871"/>
        <end position="898"/>
    </location>
</feature>
<protein>
    <recommendedName>
        <fullName evidence="2">CHAT domain-containing protein</fullName>
    </recommendedName>
</protein>
<dbReference type="Proteomes" id="UP000037696">
    <property type="component" value="Unassembled WGS sequence"/>
</dbReference>
<dbReference type="SUPFAM" id="SSF48452">
    <property type="entry name" value="TPR-like"/>
    <property type="match status" value="2"/>
</dbReference>
<keyword evidence="1" id="KW-0175">Coiled coil</keyword>
<dbReference type="OrthoDB" id="9991317at2759"/>
<evidence type="ECO:0000313" key="3">
    <source>
        <dbReference type="EMBL" id="KOS42694.1"/>
    </source>
</evidence>
<gene>
    <name evidence="3" type="ORF">ACN38_g6437</name>
</gene>
<name>A0A0M8P755_9EURO</name>
<proteinExistence type="predicted"/>
<dbReference type="PANTHER" id="PTHR19959">
    <property type="entry name" value="KINESIN LIGHT CHAIN"/>
    <property type="match status" value="1"/>
</dbReference>
<dbReference type="InterPro" id="IPR011990">
    <property type="entry name" value="TPR-like_helical_dom_sf"/>
</dbReference>
<dbReference type="STRING" id="229535.A0A0M8P755"/>
<evidence type="ECO:0000259" key="2">
    <source>
        <dbReference type="Pfam" id="PF12770"/>
    </source>
</evidence>
<keyword evidence="4" id="KW-1185">Reference proteome</keyword>
<dbReference type="Gene3D" id="1.25.40.10">
    <property type="entry name" value="Tetratricopeptide repeat domain"/>
    <property type="match status" value="4"/>
</dbReference>